<dbReference type="Gene3D" id="3.10.105.10">
    <property type="entry name" value="Dipeptide-binding Protein, Domain 3"/>
    <property type="match status" value="1"/>
</dbReference>
<dbReference type="RefSeq" id="WP_244349773.1">
    <property type="nucleotide sequence ID" value="NZ_JAFIRA010000011.1"/>
</dbReference>
<dbReference type="InterPro" id="IPR030678">
    <property type="entry name" value="Peptide/Ni-bd"/>
</dbReference>
<name>A0ABT0C9N1_THEVL</name>
<keyword evidence="3" id="KW-1185">Reference proteome</keyword>
<dbReference type="SUPFAM" id="SSF53850">
    <property type="entry name" value="Periplasmic binding protein-like II"/>
    <property type="match status" value="1"/>
</dbReference>
<evidence type="ECO:0000313" key="2">
    <source>
        <dbReference type="EMBL" id="MCJ2542497.1"/>
    </source>
</evidence>
<dbReference type="PANTHER" id="PTHR30290">
    <property type="entry name" value="PERIPLASMIC BINDING COMPONENT OF ABC TRANSPORTER"/>
    <property type="match status" value="1"/>
</dbReference>
<evidence type="ECO:0000259" key="1">
    <source>
        <dbReference type="Pfam" id="PF00496"/>
    </source>
</evidence>
<dbReference type="Gene3D" id="3.40.190.10">
    <property type="entry name" value="Periplasmic binding protein-like II"/>
    <property type="match status" value="1"/>
</dbReference>
<accession>A0ABT0C9N1</accession>
<dbReference type="EMBL" id="JAFIRA010000011">
    <property type="protein sequence ID" value="MCJ2542497.1"/>
    <property type="molecule type" value="Genomic_DNA"/>
</dbReference>
<proteinExistence type="predicted"/>
<comment type="caution">
    <text evidence="2">The sequence shown here is derived from an EMBL/GenBank/DDBJ whole genome shotgun (WGS) entry which is preliminary data.</text>
</comment>
<reference evidence="2" key="1">
    <citation type="submission" date="2021-02" db="EMBL/GenBank/DDBJ databases">
        <title>The CRISPR/cas machinery reduction and long-range gene transfer in the hot spring cyanobacterium Synechococcus.</title>
        <authorList>
            <person name="Dvorak P."/>
            <person name="Jahodarova E."/>
            <person name="Hasler P."/>
            <person name="Poulickova A."/>
        </authorList>
    </citation>
    <scope>NUCLEOTIDE SEQUENCE</scope>
    <source>
        <strain evidence="2">Rupite</strain>
    </source>
</reference>
<dbReference type="InterPro" id="IPR039424">
    <property type="entry name" value="SBP_5"/>
</dbReference>
<feature type="domain" description="Solute-binding protein family 5" evidence="1">
    <location>
        <begin position="83"/>
        <end position="478"/>
    </location>
</feature>
<dbReference type="InterPro" id="IPR000914">
    <property type="entry name" value="SBP_5_dom"/>
</dbReference>
<dbReference type="Pfam" id="PF00496">
    <property type="entry name" value="SBP_bac_5"/>
    <property type="match status" value="1"/>
</dbReference>
<dbReference type="PANTHER" id="PTHR30290:SF65">
    <property type="entry name" value="MONOACYL PHOSPHATIDYLINOSITOL TETRAMANNOSIDE-BINDING PROTEIN LPQW-RELATED"/>
    <property type="match status" value="1"/>
</dbReference>
<dbReference type="PIRSF" id="PIRSF002741">
    <property type="entry name" value="MppA"/>
    <property type="match status" value="1"/>
</dbReference>
<dbReference type="CDD" id="cd08513">
    <property type="entry name" value="PBP2_thermophilic_Hb8_like"/>
    <property type="match status" value="1"/>
</dbReference>
<gene>
    <name evidence="2" type="ORF">JX360_06180</name>
</gene>
<dbReference type="Proteomes" id="UP000830835">
    <property type="component" value="Unassembled WGS sequence"/>
</dbReference>
<protein>
    <submittedName>
        <fullName evidence="2">Peptide ABC transporter substrate-binding protein</fullName>
    </submittedName>
</protein>
<organism evidence="2 3">
    <name type="scientific">Thermostichus vulcanus str. 'Rupite'</name>
    <dbReference type="NCBI Taxonomy" id="2813851"/>
    <lineage>
        <taxon>Bacteria</taxon>
        <taxon>Bacillati</taxon>
        <taxon>Cyanobacteriota</taxon>
        <taxon>Cyanophyceae</taxon>
        <taxon>Thermostichales</taxon>
        <taxon>Thermostichaceae</taxon>
        <taxon>Thermostichus</taxon>
    </lineage>
</organism>
<sequence>MSFKRLKMQLVKLRLLLIPLFVVGGLLVHHWVPAQAQADDTLRLLYWQAPTLLNPHLSTGTKDFEASRLVYEPLASFDARGEMVPFLAAEIPSIENGGVAEDLSSVTWKLKSGVTWADGEPFTADDVVFTYEYISNPEVGAITSEYYTDIASVEALDPTTVKITFKEPTVAWFVPFVGTNGMIIPKHIFETYNGPNSREAPANLAPIGTGPYITEDVKPGDVIVYVANENFREEGKPFFKRVELKGGGDATSAARAVLQTGDADYAWNTQVEAAVLTQLEATGIGRIVPKPGPNMERIVINFSDPNVERDGQRSHKDVPHPFLTDLNVRKALSLAMDRQTIADQLYGVAGTPTNDYVLSPENLRANAPWEFNLEEAAKLLDEAGWVDSNNNGIRDKDGVEMRMVFQTSVNPVRQKTQEIIKQDLGKIGIDLELKSIDASIFFDSEPNNPDNLGHFYADLQMYTTGNDNPDPTGYMRRYICEEIAQKENNWSSANDSRYCNPAYDAMYAELVAMTDPDARDEQVKKMNNFLTVEDVAVIPLIDRASPAAAANSIEGIDLTPWDLEPWNIKDWTRKS</sequence>
<evidence type="ECO:0000313" key="3">
    <source>
        <dbReference type="Proteomes" id="UP000830835"/>
    </source>
</evidence>